<dbReference type="AlphaFoldDB" id="A0A0B6Y234"/>
<reference evidence="1" key="1">
    <citation type="submission" date="2014-12" db="EMBL/GenBank/DDBJ databases">
        <title>Insight into the proteome of Arion vulgaris.</title>
        <authorList>
            <person name="Aradska J."/>
            <person name="Bulat T."/>
            <person name="Smidak R."/>
            <person name="Sarate P."/>
            <person name="Gangsoo J."/>
            <person name="Sialana F."/>
            <person name="Bilban M."/>
            <person name="Lubec G."/>
        </authorList>
    </citation>
    <scope>NUCLEOTIDE SEQUENCE</scope>
    <source>
        <tissue evidence="1">Skin</tissue>
    </source>
</reference>
<proteinExistence type="predicted"/>
<name>A0A0B6Y234_9EUPU</name>
<organism evidence="1">
    <name type="scientific">Arion vulgaris</name>
    <dbReference type="NCBI Taxonomy" id="1028688"/>
    <lineage>
        <taxon>Eukaryota</taxon>
        <taxon>Metazoa</taxon>
        <taxon>Spiralia</taxon>
        <taxon>Lophotrochozoa</taxon>
        <taxon>Mollusca</taxon>
        <taxon>Gastropoda</taxon>
        <taxon>Heterobranchia</taxon>
        <taxon>Euthyneura</taxon>
        <taxon>Panpulmonata</taxon>
        <taxon>Eupulmonata</taxon>
        <taxon>Stylommatophora</taxon>
        <taxon>Helicina</taxon>
        <taxon>Arionoidea</taxon>
        <taxon>Arionidae</taxon>
        <taxon>Arion</taxon>
    </lineage>
</organism>
<sequence>MLIDFVYTCCLQTYVACWDVNIPTPTPLPDFTIWSTHEIIFNVKDRLRYVF</sequence>
<gene>
    <name evidence="1" type="primary">ORF10086</name>
</gene>
<protein>
    <submittedName>
        <fullName evidence="1">Uncharacterized protein</fullName>
    </submittedName>
</protein>
<dbReference type="EMBL" id="HACG01003323">
    <property type="protein sequence ID" value="CEK50188.1"/>
    <property type="molecule type" value="Transcribed_RNA"/>
</dbReference>
<evidence type="ECO:0000313" key="1">
    <source>
        <dbReference type="EMBL" id="CEK50188.1"/>
    </source>
</evidence>
<accession>A0A0B6Y234</accession>
<feature type="non-terminal residue" evidence="1">
    <location>
        <position position="51"/>
    </location>
</feature>